<dbReference type="Pfam" id="PF01370">
    <property type="entry name" value="Epimerase"/>
    <property type="match status" value="1"/>
</dbReference>
<dbReference type="PANTHER" id="PTHR43245">
    <property type="entry name" value="BIFUNCTIONAL POLYMYXIN RESISTANCE PROTEIN ARNA"/>
    <property type="match status" value="1"/>
</dbReference>
<keyword evidence="3" id="KW-1185">Reference proteome</keyword>
<dbReference type="Gene3D" id="3.40.50.720">
    <property type="entry name" value="NAD(P)-binding Rossmann-like Domain"/>
    <property type="match status" value="1"/>
</dbReference>
<dbReference type="EMBL" id="JBGMDY010000008">
    <property type="protein sequence ID" value="KAL2325235.1"/>
    <property type="molecule type" value="Genomic_DNA"/>
</dbReference>
<dbReference type="InterPro" id="IPR050177">
    <property type="entry name" value="Lipid_A_modif_metabolic_enz"/>
</dbReference>
<dbReference type="AlphaFoldDB" id="A0ABD1LQR0"/>
<gene>
    <name evidence="2" type="ORF">Fmac_024293</name>
</gene>
<feature type="domain" description="NAD-dependent epimerase/dehydratase" evidence="1">
    <location>
        <begin position="66"/>
        <end position="124"/>
    </location>
</feature>
<sequence length="332" mass="37373">MPVQNRDQGFLNSYYSGFPNAHVFEPNLTLEMLATRPVPEMERLSTLYNADIGLYMLANKGLLEEIGFTIVRPFNWIGPRMDFIPGIDGPSEGVPRPLKLVDGGQSQRTFVYIKDVIEVVLLMIVGWNPKTSLWDLLESTLTYQHRTYAEAVKKVIAKPVASQLFQALVSHIQLHFAEESHDLRSLYPPNHVNSQRRVIPNFIQPYFSRPVVIEETRKFVSNIVFEALPTQPMMMPLPRPISFSYGIQQLVVVASQPLQGPPQTIQGPPPQAMLSARNNVVETTLCLAPPIHQRETEVSPIDGTKPYINLLDKPITASAIINDDALDLQLRL</sequence>
<protein>
    <recommendedName>
        <fullName evidence="1">NAD-dependent epimerase/dehydratase domain-containing protein</fullName>
    </recommendedName>
</protein>
<dbReference type="Proteomes" id="UP001603857">
    <property type="component" value="Unassembled WGS sequence"/>
</dbReference>
<evidence type="ECO:0000259" key="1">
    <source>
        <dbReference type="Pfam" id="PF01370"/>
    </source>
</evidence>
<dbReference type="InterPro" id="IPR036291">
    <property type="entry name" value="NAD(P)-bd_dom_sf"/>
</dbReference>
<dbReference type="PANTHER" id="PTHR43245:SF13">
    <property type="entry name" value="UDP-D-APIOSE_UDP-D-XYLOSE SYNTHASE 2"/>
    <property type="match status" value="1"/>
</dbReference>
<accession>A0ABD1LQR0</accession>
<proteinExistence type="predicted"/>
<comment type="caution">
    <text evidence="2">The sequence shown here is derived from an EMBL/GenBank/DDBJ whole genome shotgun (WGS) entry which is preliminary data.</text>
</comment>
<evidence type="ECO:0000313" key="3">
    <source>
        <dbReference type="Proteomes" id="UP001603857"/>
    </source>
</evidence>
<evidence type="ECO:0000313" key="2">
    <source>
        <dbReference type="EMBL" id="KAL2325235.1"/>
    </source>
</evidence>
<reference evidence="2 3" key="1">
    <citation type="submission" date="2024-08" db="EMBL/GenBank/DDBJ databases">
        <title>Insights into the chromosomal genome structure of Flemingia macrophylla.</title>
        <authorList>
            <person name="Ding Y."/>
            <person name="Zhao Y."/>
            <person name="Bi W."/>
            <person name="Wu M."/>
            <person name="Zhao G."/>
            <person name="Gong Y."/>
            <person name="Li W."/>
            <person name="Zhang P."/>
        </authorList>
    </citation>
    <scope>NUCLEOTIDE SEQUENCE [LARGE SCALE GENOMIC DNA]</scope>
    <source>
        <strain evidence="2">DYQJB</strain>
        <tissue evidence="2">Leaf</tissue>
    </source>
</reference>
<organism evidence="2 3">
    <name type="scientific">Flemingia macrophylla</name>
    <dbReference type="NCBI Taxonomy" id="520843"/>
    <lineage>
        <taxon>Eukaryota</taxon>
        <taxon>Viridiplantae</taxon>
        <taxon>Streptophyta</taxon>
        <taxon>Embryophyta</taxon>
        <taxon>Tracheophyta</taxon>
        <taxon>Spermatophyta</taxon>
        <taxon>Magnoliopsida</taxon>
        <taxon>eudicotyledons</taxon>
        <taxon>Gunneridae</taxon>
        <taxon>Pentapetalae</taxon>
        <taxon>rosids</taxon>
        <taxon>fabids</taxon>
        <taxon>Fabales</taxon>
        <taxon>Fabaceae</taxon>
        <taxon>Papilionoideae</taxon>
        <taxon>50 kb inversion clade</taxon>
        <taxon>NPAAA clade</taxon>
        <taxon>indigoferoid/millettioid clade</taxon>
        <taxon>Phaseoleae</taxon>
        <taxon>Flemingia</taxon>
    </lineage>
</organism>
<dbReference type="InterPro" id="IPR001509">
    <property type="entry name" value="Epimerase_deHydtase"/>
</dbReference>
<name>A0ABD1LQR0_9FABA</name>
<dbReference type="SUPFAM" id="SSF51735">
    <property type="entry name" value="NAD(P)-binding Rossmann-fold domains"/>
    <property type="match status" value="1"/>
</dbReference>